<dbReference type="PANTHER" id="PTHR30290:SF83">
    <property type="entry name" value="ABC TRANSPORTER SUBSTRATE-BINDING PROTEIN"/>
    <property type="match status" value="1"/>
</dbReference>
<dbReference type="GO" id="GO:0042597">
    <property type="term" value="C:periplasmic space"/>
    <property type="evidence" value="ECO:0007669"/>
    <property type="project" value="UniProtKB-ARBA"/>
</dbReference>
<organism evidence="4 5">
    <name type="scientific">Streptomyces apricus</name>
    <dbReference type="NCBI Taxonomy" id="1828112"/>
    <lineage>
        <taxon>Bacteria</taxon>
        <taxon>Bacillati</taxon>
        <taxon>Actinomycetota</taxon>
        <taxon>Actinomycetes</taxon>
        <taxon>Kitasatosporales</taxon>
        <taxon>Streptomycetaceae</taxon>
        <taxon>Streptomyces</taxon>
    </lineage>
</organism>
<feature type="region of interest" description="Disordered" evidence="1">
    <location>
        <begin position="24"/>
        <end position="69"/>
    </location>
</feature>
<reference evidence="4 5" key="1">
    <citation type="submission" date="2019-05" db="EMBL/GenBank/DDBJ databases">
        <authorList>
            <person name="Hariharan J."/>
            <person name="Choudoir M.J."/>
            <person name="Diebold P."/>
            <person name="Panke-Buisse K."/>
            <person name="Buckley D.H."/>
        </authorList>
    </citation>
    <scope>NUCLEOTIDE SEQUENCE [LARGE SCALE GENOMIC DNA]</scope>
    <source>
        <strain evidence="4 5">SUN51</strain>
    </source>
</reference>
<evidence type="ECO:0000259" key="3">
    <source>
        <dbReference type="Pfam" id="PF00496"/>
    </source>
</evidence>
<accession>A0A5B0B3L4</accession>
<sequence>MKPIRTRTVRAIAVAIAAGSLALTGCSNDSGNGNGKDDSKTKEDAKAQSKPVSYGDVQASNGPAEAVPGAKTGGTINVYQQSDLSHMDPGQIYVSDAGQFANLIHRGLTNFQEDDKGNLTVVGDIATDSGKSSDGGKTWTYTLKDGIKDEDGNVITSADVRHTIERQYSKVIFDGPTYVQTWLSGSDYRKALPDGPYKGKHLPDSVLETPDEKTVVFHFKAPQPDLPQALAMAGYAVVPEKQDTKEKYDKAPASLGPYKIAEYKAGKSLKLVKNDQWDEKTDSVRHQYVDGYNFTNTIDQASQTKRLLADQGEAKNAIQFTDSVDPAQLSTVIGDASAKKRTIQGYQVYVWALSFNLDSATMKDKKIRDAITYAIPNQSMVQADGGRYGGEVAGGLLAPTLPGFDPKYDPFGKLKKPNGDPAKAKQLLEEAGFKKGTKLSYAYSNTPRGQAQMVIIKDALNKLGFDVQAKEIDRATFYEQVGKLKNPYDLYMTGWGQDWPSPSTVITPVYDGDLVADGAPNYSHIDDAKVNELIKKAVTQEPEEAAKTWEEAHHRIVEGVNPSAPVYYSKQLQLYGSNIGGARFSTESSYIDINDLFLKQP</sequence>
<dbReference type="GO" id="GO:0015833">
    <property type="term" value="P:peptide transport"/>
    <property type="evidence" value="ECO:0007669"/>
    <property type="project" value="TreeGrafter"/>
</dbReference>
<feature type="domain" description="Solute-binding protein family 5" evidence="3">
    <location>
        <begin position="121"/>
        <end position="512"/>
    </location>
</feature>
<feature type="signal peptide" evidence="2">
    <location>
        <begin position="1"/>
        <end position="22"/>
    </location>
</feature>
<dbReference type="SUPFAM" id="SSF53850">
    <property type="entry name" value="Periplasmic binding protein-like II"/>
    <property type="match status" value="1"/>
</dbReference>
<dbReference type="AlphaFoldDB" id="A0A5B0B3L4"/>
<dbReference type="InterPro" id="IPR030678">
    <property type="entry name" value="Peptide/Ni-bd"/>
</dbReference>
<dbReference type="PANTHER" id="PTHR30290">
    <property type="entry name" value="PERIPLASMIC BINDING COMPONENT OF ABC TRANSPORTER"/>
    <property type="match status" value="1"/>
</dbReference>
<dbReference type="EMBL" id="VDFC01000040">
    <property type="protein sequence ID" value="KAA0935299.1"/>
    <property type="molecule type" value="Genomic_DNA"/>
</dbReference>
<evidence type="ECO:0000313" key="5">
    <source>
        <dbReference type="Proteomes" id="UP000324965"/>
    </source>
</evidence>
<evidence type="ECO:0000313" key="4">
    <source>
        <dbReference type="EMBL" id="KAA0935299.1"/>
    </source>
</evidence>
<dbReference type="CDD" id="cd08506">
    <property type="entry name" value="PBP2_clavulanate_OppA2"/>
    <property type="match status" value="1"/>
</dbReference>
<keyword evidence="2" id="KW-0732">Signal</keyword>
<dbReference type="Proteomes" id="UP000324965">
    <property type="component" value="Unassembled WGS sequence"/>
</dbReference>
<dbReference type="InterPro" id="IPR039424">
    <property type="entry name" value="SBP_5"/>
</dbReference>
<feature type="compositionally biased region" description="Basic and acidic residues" evidence="1">
    <location>
        <begin position="35"/>
        <end position="47"/>
    </location>
</feature>
<gene>
    <name evidence="4" type="ORF">FGF04_14455</name>
</gene>
<dbReference type="GO" id="GO:0043190">
    <property type="term" value="C:ATP-binding cassette (ABC) transporter complex"/>
    <property type="evidence" value="ECO:0007669"/>
    <property type="project" value="InterPro"/>
</dbReference>
<feature type="chain" id="PRO_5039697227" evidence="2">
    <location>
        <begin position="23"/>
        <end position="601"/>
    </location>
</feature>
<evidence type="ECO:0000256" key="1">
    <source>
        <dbReference type="SAM" id="MobiDB-lite"/>
    </source>
</evidence>
<protein>
    <submittedName>
        <fullName evidence="4">ABC transporter substrate-binding protein</fullName>
    </submittedName>
</protein>
<proteinExistence type="predicted"/>
<dbReference type="GO" id="GO:1904680">
    <property type="term" value="F:peptide transmembrane transporter activity"/>
    <property type="evidence" value="ECO:0007669"/>
    <property type="project" value="TreeGrafter"/>
</dbReference>
<dbReference type="Gene3D" id="3.10.105.10">
    <property type="entry name" value="Dipeptide-binding Protein, Domain 3"/>
    <property type="match status" value="1"/>
</dbReference>
<keyword evidence="5" id="KW-1185">Reference proteome</keyword>
<evidence type="ECO:0000256" key="2">
    <source>
        <dbReference type="SAM" id="SignalP"/>
    </source>
</evidence>
<dbReference type="InterPro" id="IPR000914">
    <property type="entry name" value="SBP_5_dom"/>
</dbReference>
<dbReference type="Gene3D" id="3.40.190.10">
    <property type="entry name" value="Periplasmic binding protein-like II"/>
    <property type="match status" value="1"/>
</dbReference>
<dbReference type="RefSeq" id="WP_149511708.1">
    <property type="nucleotide sequence ID" value="NZ_VDFC01000040.1"/>
</dbReference>
<dbReference type="PIRSF" id="PIRSF002741">
    <property type="entry name" value="MppA"/>
    <property type="match status" value="1"/>
</dbReference>
<comment type="caution">
    <text evidence="4">The sequence shown here is derived from an EMBL/GenBank/DDBJ whole genome shotgun (WGS) entry which is preliminary data.</text>
</comment>
<name>A0A5B0B3L4_9ACTN</name>
<dbReference type="PROSITE" id="PS51257">
    <property type="entry name" value="PROKAR_LIPOPROTEIN"/>
    <property type="match status" value="1"/>
</dbReference>
<dbReference type="Pfam" id="PF00496">
    <property type="entry name" value="SBP_bac_5"/>
    <property type="match status" value="1"/>
</dbReference>
<dbReference type="OrthoDB" id="5240629at2"/>